<evidence type="ECO:0000313" key="3">
    <source>
        <dbReference type="Proteomes" id="UP000649617"/>
    </source>
</evidence>
<comment type="caution">
    <text evidence="2">The sequence shown here is derived from an EMBL/GenBank/DDBJ whole genome shotgun (WGS) entry which is preliminary data.</text>
</comment>
<dbReference type="PANTHER" id="PTHR45982">
    <property type="entry name" value="REGULATOR OF CHROMOSOME CONDENSATION"/>
    <property type="match status" value="1"/>
</dbReference>
<dbReference type="GO" id="GO:0005085">
    <property type="term" value="F:guanyl-nucleotide exchange factor activity"/>
    <property type="evidence" value="ECO:0007669"/>
    <property type="project" value="TreeGrafter"/>
</dbReference>
<dbReference type="InterPro" id="IPR009091">
    <property type="entry name" value="RCC1/BLIP-II"/>
</dbReference>
<dbReference type="PANTHER" id="PTHR45982:SF1">
    <property type="entry name" value="REGULATOR OF CHROMOSOME CONDENSATION"/>
    <property type="match status" value="1"/>
</dbReference>
<reference evidence="2" key="1">
    <citation type="submission" date="2021-02" db="EMBL/GenBank/DDBJ databases">
        <authorList>
            <person name="Dougan E. K."/>
            <person name="Rhodes N."/>
            <person name="Thang M."/>
            <person name="Chan C."/>
        </authorList>
    </citation>
    <scope>NUCLEOTIDE SEQUENCE</scope>
</reference>
<protein>
    <submittedName>
        <fullName evidence="2">UVR8 protein</fullName>
    </submittedName>
</protein>
<evidence type="ECO:0000313" key="2">
    <source>
        <dbReference type="EMBL" id="CAE7326268.1"/>
    </source>
</evidence>
<dbReference type="InterPro" id="IPR000408">
    <property type="entry name" value="Reg_chr_condens"/>
</dbReference>
<dbReference type="OrthoDB" id="434436at2759"/>
<evidence type="ECO:0000256" key="1">
    <source>
        <dbReference type="PROSITE-ProRule" id="PRU00235"/>
    </source>
</evidence>
<dbReference type="SUPFAM" id="SSF50985">
    <property type="entry name" value="RCC1/BLIP-II"/>
    <property type="match status" value="1"/>
</dbReference>
<name>A0A812NYE4_SYMPI</name>
<dbReference type="GO" id="GO:0005737">
    <property type="term" value="C:cytoplasm"/>
    <property type="evidence" value="ECO:0007669"/>
    <property type="project" value="TreeGrafter"/>
</dbReference>
<dbReference type="Pfam" id="PF13540">
    <property type="entry name" value="RCC1_2"/>
    <property type="match status" value="3"/>
</dbReference>
<dbReference type="PRINTS" id="PR00633">
    <property type="entry name" value="RCCNDNSATION"/>
</dbReference>
<proteinExistence type="predicted"/>
<dbReference type="PROSITE" id="PS50012">
    <property type="entry name" value="RCC1_3"/>
    <property type="match status" value="1"/>
</dbReference>
<dbReference type="Proteomes" id="UP000649617">
    <property type="component" value="Unassembled WGS sequence"/>
</dbReference>
<dbReference type="EMBL" id="CAJNIZ010011892">
    <property type="protein sequence ID" value="CAE7326268.1"/>
    <property type="molecule type" value="Genomic_DNA"/>
</dbReference>
<accession>A0A812NYE4</accession>
<dbReference type="InterPro" id="IPR051553">
    <property type="entry name" value="Ran_GTPase-activating"/>
</dbReference>
<organism evidence="2 3">
    <name type="scientific">Symbiodinium pilosum</name>
    <name type="common">Dinoflagellate</name>
    <dbReference type="NCBI Taxonomy" id="2952"/>
    <lineage>
        <taxon>Eukaryota</taxon>
        <taxon>Sar</taxon>
        <taxon>Alveolata</taxon>
        <taxon>Dinophyceae</taxon>
        <taxon>Suessiales</taxon>
        <taxon>Symbiodiniaceae</taxon>
        <taxon>Symbiodinium</taxon>
    </lineage>
</organism>
<keyword evidence="3" id="KW-1185">Reference proteome</keyword>
<sequence length="300" mass="30987">MGDDLPAVDVGSNRKVIKLVVGALHTCGILDDQSLKCWGYGANHRLGFLPNVYGDNNGNAGDSPNEMGNYLPSVDFGSRPVLDADAGAISTCAIIEDPTDGRQVTCFGFNFEGVLGRGITDVDSSAGGVYMPVNLGTGLYPVQVAIGNDHTCTLLSSGAVKCWGRSQFGQLGIGTTLSTGNGPNDMGDNLPVVNLGTDQGAPLKSIYIGAGAYHTCAILETGGVKCWGYNPQGQAQPDLLPDQAVGDALNELGDNLPTIDLGPGRTAVAVAPGDGHTCARLDNSAVHCWGNTQDFASFDV</sequence>
<feature type="repeat" description="RCC1" evidence="1">
    <location>
        <begin position="158"/>
        <end position="221"/>
    </location>
</feature>
<dbReference type="AlphaFoldDB" id="A0A812NYE4"/>
<gene>
    <name evidence="2" type="primary">UVR8</name>
    <name evidence="2" type="ORF">SPIL2461_LOCUS7547</name>
</gene>
<dbReference type="Gene3D" id="2.130.10.30">
    <property type="entry name" value="Regulator of chromosome condensation 1/beta-lactamase-inhibitor protein II"/>
    <property type="match status" value="2"/>
</dbReference>